<name>A0A2P6S8H6_ROSCH</name>
<dbReference type="Proteomes" id="UP000238479">
    <property type="component" value="Chromosome 1"/>
</dbReference>
<proteinExistence type="predicted"/>
<comment type="caution">
    <text evidence="1">The sequence shown here is derived from an EMBL/GenBank/DDBJ whole genome shotgun (WGS) entry which is preliminary data.</text>
</comment>
<gene>
    <name evidence="1" type="ORF">RchiOBHm_Chr1g0319341</name>
</gene>
<dbReference type="Gramene" id="PRQ54959">
    <property type="protein sequence ID" value="PRQ54959"/>
    <property type="gene ID" value="RchiOBHm_Chr1g0319341"/>
</dbReference>
<accession>A0A2P6S8H6</accession>
<protein>
    <submittedName>
        <fullName evidence="1">Uncharacterized protein</fullName>
    </submittedName>
</protein>
<sequence>MRAHDLYEAPALNSNTTRLPINSCYCSQAFSSQKWTSLNDSLVYMTLISIKLLHCS</sequence>
<evidence type="ECO:0000313" key="2">
    <source>
        <dbReference type="Proteomes" id="UP000238479"/>
    </source>
</evidence>
<dbReference type="AlphaFoldDB" id="A0A2P6S8H6"/>
<keyword evidence="2" id="KW-1185">Reference proteome</keyword>
<evidence type="ECO:0000313" key="1">
    <source>
        <dbReference type="EMBL" id="PRQ54959.1"/>
    </source>
</evidence>
<reference evidence="1 2" key="1">
    <citation type="journal article" date="2018" name="Nat. Genet.">
        <title>The Rosa genome provides new insights in the design of modern roses.</title>
        <authorList>
            <person name="Bendahmane M."/>
        </authorList>
    </citation>
    <scope>NUCLEOTIDE SEQUENCE [LARGE SCALE GENOMIC DNA]</scope>
    <source>
        <strain evidence="2">cv. Old Blush</strain>
    </source>
</reference>
<dbReference type="EMBL" id="PDCK01000039">
    <property type="protein sequence ID" value="PRQ54959.1"/>
    <property type="molecule type" value="Genomic_DNA"/>
</dbReference>
<organism evidence="1 2">
    <name type="scientific">Rosa chinensis</name>
    <name type="common">China rose</name>
    <dbReference type="NCBI Taxonomy" id="74649"/>
    <lineage>
        <taxon>Eukaryota</taxon>
        <taxon>Viridiplantae</taxon>
        <taxon>Streptophyta</taxon>
        <taxon>Embryophyta</taxon>
        <taxon>Tracheophyta</taxon>
        <taxon>Spermatophyta</taxon>
        <taxon>Magnoliopsida</taxon>
        <taxon>eudicotyledons</taxon>
        <taxon>Gunneridae</taxon>
        <taxon>Pentapetalae</taxon>
        <taxon>rosids</taxon>
        <taxon>fabids</taxon>
        <taxon>Rosales</taxon>
        <taxon>Rosaceae</taxon>
        <taxon>Rosoideae</taxon>
        <taxon>Rosoideae incertae sedis</taxon>
        <taxon>Rosa</taxon>
    </lineage>
</organism>